<accession>A0A1V0UJQ5</accession>
<dbReference type="InterPro" id="IPR017850">
    <property type="entry name" value="Alkaline_phosphatase_core_sf"/>
</dbReference>
<dbReference type="InterPro" id="IPR002591">
    <property type="entry name" value="Phosphodiest/P_Trfase"/>
</dbReference>
<evidence type="ECO:0000256" key="1">
    <source>
        <dbReference type="SAM" id="MobiDB-lite"/>
    </source>
</evidence>
<sequence length="462" mass="49245">MSTATHPRSLVIGLDGVPSWLLQKLADEGVMPHMAALLPHGALRPLRAPVPEISSTSWASFLTGADPGRHGIYGFIDTEPGDYRTRFPNVNDLAATPVWQATAAAGVPALVLNVPGTYPAPPVHGALVSGFVAPDFDRAVSPPRLREALREAGYHLDVEVGDAANDPDGFIDRALDALRARRRAYLRLLAEEPWALALCVFTETDRIHHFLWRHVTDPAAPLHGRIMDFYREVDEAVAALVPFAGDEGALTLVSDHGFGPADTQFYLNAWLRQAGYLALPADAESLTDIDERTTAFALDPGRVHLNRRDRFPRGRDLAPGTAEEIGRALLALRLAEDGTVAEGGPGRPLVAEVLYGPELYSGPVADRAPDLVAMPAPGVQIRGAWSSDAPVLPGPFTGTHTRDDATFWSRGDTGCGGVDMRDVMPTVLAGLGIAAPPSMEGRDMRGVDTSAPVGAGTERSAG</sequence>
<protein>
    <recommendedName>
        <fullName evidence="4">Phosphodiesterase</fullName>
    </recommendedName>
</protein>
<dbReference type="AlphaFoldDB" id="A0A1V0UJQ5"/>
<evidence type="ECO:0000313" key="3">
    <source>
        <dbReference type="Proteomes" id="UP000192445"/>
    </source>
</evidence>
<name>A0A1V0UJQ5_STRVN</name>
<proteinExistence type="predicted"/>
<dbReference type="SUPFAM" id="SSF53649">
    <property type="entry name" value="Alkaline phosphatase-like"/>
    <property type="match status" value="1"/>
</dbReference>
<dbReference type="Proteomes" id="UP000192445">
    <property type="component" value="Chromosome"/>
</dbReference>
<dbReference type="KEGG" id="svu:B1H20_29980"/>
<dbReference type="OrthoDB" id="9771966at2"/>
<dbReference type="EMBL" id="CP020570">
    <property type="protein sequence ID" value="ARF65168.1"/>
    <property type="molecule type" value="Genomic_DNA"/>
</dbReference>
<organism evidence="2 3">
    <name type="scientific">Streptomyces violaceoruber</name>
    <dbReference type="NCBI Taxonomy" id="1935"/>
    <lineage>
        <taxon>Bacteria</taxon>
        <taxon>Bacillati</taxon>
        <taxon>Actinomycetota</taxon>
        <taxon>Actinomycetes</taxon>
        <taxon>Kitasatosporales</taxon>
        <taxon>Streptomycetaceae</taxon>
        <taxon>Streptomyces</taxon>
        <taxon>Streptomyces violaceoruber group</taxon>
    </lineage>
</organism>
<reference evidence="2 3" key="1">
    <citation type="submission" date="2017-03" db="EMBL/GenBank/DDBJ databases">
        <title>Complete Genome Sequence of a natural compounds producer, Streptomyces violaceus S21.</title>
        <authorList>
            <person name="Zhong C."/>
            <person name="Zhao Z."/>
            <person name="Fu J."/>
            <person name="Zong G."/>
            <person name="Qin R."/>
            <person name="Cao G."/>
        </authorList>
    </citation>
    <scope>NUCLEOTIDE SEQUENCE [LARGE SCALE GENOMIC DNA]</scope>
    <source>
        <strain evidence="2 3">S21</strain>
    </source>
</reference>
<dbReference type="Pfam" id="PF01663">
    <property type="entry name" value="Phosphodiest"/>
    <property type="match status" value="1"/>
</dbReference>
<dbReference type="RefSeq" id="WP_083193583.1">
    <property type="nucleotide sequence ID" value="NZ_CP020570.1"/>
</dbReference>
<gene>
    <name evidence="2" type="ORF">B1H20_29980</name>
</gene>
<dbReference type="STRING" id="1935.B1H20_29980"/>
<evidence type="ECO:0000313" key="2">
    <source>
        <dbReference type="EMBL" id="ARF65168.1"/>
    </source>
</evidence>
<dbReference type="Gene3D" id="3.40.720.10">
    <property type="entry name" value="Alkaline Phosphatase, subunit A"/>
    <property type="match status" value="1"/>
</dbReference>
<evidence type="ECO:0008006" key="4">
    <source>
        <dbReference type="Google" id="ProtNLM"/>
    </source>
</evidence>
<feature type="region of interest" description="Disordered" evidence="1">
    <location>
        <begin position="439"/>
        <end position="462"/>
    </location>
</feature>